<dbReference type="Pfam" id="PF01144">
    <property type="entry name" value="CoA_trans"/>
    <property type="match status" value="1"/>
</dbReference>
<evidence type="ECO:0000313" key="1">
    <source>
        <dbReference type="EMBL" id="ADL18867.1"/>
    </source>
</evidence>
<dbReference type="GO" id="GO:0016874">
    <property type="term" value="F:ligase activity"/>
    <property type="evidence" value="ECO:0007669"/>
    <property type="project" value="UniProtKB-KW"/>
</dbReference>
<dbReference type="PANTHER" id="PTHR43293">
    <property type="entry name" value="ACETATE COA-TRANSFERASE YDIF"/>
    <property type="match status" value="1"/>
</dbReference>
<dbReference type="AlphaFoldDB" id="D9Q0M9"/>
<dbReference type="eggNOG" id="arCOG05316">
    <property type="taxonomic scope" value="Archaea"/>
</dbReference>
<evidence type="ECO:0000313" key="2">
    <source>
        <dbReference type="Proteomes" id="UP000000346"/>
    </source>
</evidence>
<dbReference type="Proteomes" id="UP000000346">
    <property type="component" value="Chromosome"/>
</dbReference>
<dbReference type="InParanoid" id="D9Q0M9"/>
<dbReference type="InterPro" id="IPR004165">
    <property type="entry name" value="CoA_trans_fam_I"/>
</dbReference>
<dbReference type="GO" id="GO:0008410">
    <property type="term" value="F:CoA-transferase activity"/>
    <property type="evidence" value="ECO:0007669"/>
    <property type="project" value="InterPro"/>
</dbReference>
<name>D9Q0M9_ACIS3</name>
<dbReference type="Gene3D" id="3.40.1080.10">
    <property type="entry name" value="Glutaconate Coenzyme A-transferase"/>
    <property type="match status" value="1"/>
</dbReference>
<protein>
    <submittedName>
        <fullName evidence="1">Putative succinyl-CoA:3-ketoacid-CoA ligase, subunit B</fullName>
    </submittedName>
</protein>
<keyword evidence="2" id="KW-1185">Reference proteome</keyword>
<dbReference type="STRING" id="666510.ASAC_0460"/>
<gene>
    <name evidence="1" type="ordered locus">ASAC_0460</name>
</gene>
<keyword evidence="1" id="KW-0436">Ligase</keyword>
<organism evidence="1 2">
    <name type="scientific">Acidilobus saccharovorans (strain DSM 16705 / JCM 18335 / VKM B-2471 / 345-15)</name>
    <dbReference type="NCBI Taxonomy" id="666510"/>
    <lineage>
        <taxon>Archaea</taxon>
        <taxon>Thermoproteota</taxon>
        <taxon>Thermoprotei</taxon>
        <taxon>Acidilobales</taxon>
        <taxon>Acidilobaceae</taxon>
        <taxon>Acidilobus</taxon>
    </lineage>
</organism>
<sequence>MASFIRDGDYVYHGLDSILPALAMVYAARYLKRDFVWHSVGESFMPDPARVAVRPSTGDPSMEPDPVGFFTTIDSFDIAAKGRMDLMFFGAAQVDESGNINLTAIGSYERPKVKLPGGAAAAYLFPLVRKIVVWARHEPRVLVHRVDFVTGSGEERLRRGLPLYLCTNRALIEFTREGPVLRSLLYGFTVDDVLKSASMRIAVPDRVGVIPPLSEEELRVISEADRGGLRYEEGYG</sequence>
<reference evidence="1 2" key="1">
    <citation type="journal article" date="2010" name="Appl. Environ. Microbiol.">
        <title>The genome sequence of the crenarchaeon Acidilobus saccharovorans supports a new order, Acidilobales, and suggests an important ecological role in terrestrial acidic hot springs.</title>
        <authorList>
            <person name="Mardanov A.V."/>
            <person name="Svetlitchnyi V.A."/>
            <person name="Beletsky A.V."/>
            <person name="Prokofeva M.I."/>
            <person name="Bonch-Osmolovskaya E.A."/>
            <person name="Ravin N.V."/>
            <person name="Skryabin K.G."/>
        </authorList>
    </citation>
    <scope>NUCLEOTIDE SEQUENCE [LARGE SCALE GENOMIC DNA]</scope>
    <source>
        <strain evidence="2">DSM 16705 / JCM 18335 / VKM B-2471 / 345-15</strain>
    </source>
</reference>
<dbReference type="EMBL" id="CP001742">
    <property type="protein sequence ID" value="ADL18867.1"/>
    <property type="molecule type" value="Genomic_DNA"/>
</dbReference>
<proteinExistence type="predicted"/>
<accession>D9Q0M9</accession>
<dbReference type="SMART" id="SM00882">
    <property type="entry name" value="CoA_trans"/>
    <property type="match status" value="1"/>
</dbReference>
<dbReference type="HOGENOM" id="CLU_069088_0_0_2"/>
<dbReference type="SUPFAM" id="SSF100950">
    <property type="entry name" value="NagB/RpiA/CoA transferase-like"/>
    <property type="match status" value="1"/>
</dbReference>
<dbReference type="KEGG" id="asc:ASAC_0460"/>
<dbReference type="PANTHER" id="PTHR43293:SF3">
    <property type="entry name" value="CHOLESTEROL RING-CLEAVING HYDROLASE IPDB SUBUNIT"/>
    <property type="match status" value="1"/>
</dbReference>
<dbReference type="InterPro" id="IPR037171">
    <property type="entry name" value="NagB/RpiA_transferase-like"/>
</dbReference>
<dbReference type="FunCoup" id="D9Q0M9">
    <property type="interactions" value="18"/>
</dbReference>